<dbReference type="InterPro" id="IPR006680">
    <property type="entry name" value="Amidohydro-rel"/>
</dbReference>
<gene>
    <name evidence="2" type="ORF">SAMN05444171_5729</name>
</gene>
<evidence type="ECO:0000313" key="3">
    <source>
        <dbReference type="Proteomes" id="UP000183208"/>
    </source>
</evidence>
<organism evidence="2 3">
    <name type="scientific">Bradyrhizobium lablabi</name>
    <dbReference type="NCBI Taxonomy" id="722472"/>
    <lineage>
        <taxon>Bacteria</taxon>
        <taxon>Pseudomonadati</taxon>
        <taxon>Pseudomonadota</taxon>
        <taxon>Alphaproteobacteria</taxon>
        <taxon>Hyphomicrobiales</taxon>
        <taxon>Nitrobacteraceae</taxon>
        <taxon>Bradyrhizobium</taxon>
    </lineage>
</organism>
<feature type="domain" description="Amidohydrolase-related" evidence="1">
    <location>
        <begin position="264"/>
        <end position="357"/>
    </location>
</feature>
<dbReference type="AlphaFoldDB" id="A0A1H5ESK6"/>
<reference evidence="2 3" key="1">
    <citation type="submission" date="2016-10" db="EMBL/GenBank/DDBJ databases">
        <authorList>
            <person name="de Groot N.N."/>
        </authorList>
    </citation>
    <scope>NUCLEOTIDE SEQUENCE [LARGE SCALE GENOMIC DNA]</scope>
    <source>
        <strain evidence="2 3">GAS522</strain>
    </source>
</reference>
<dbReference type="InterPro" id="IPR011059">
    <property type="entry name" value="Metal-dep_hydrolase_composite"/>
</dbReference>
<dbReference type="SUPFAM" id="SSF51556">
    <property type="entry name" value="Metallo-dependent hydrolases"/>
    <property type="match status" value="1"/>
</dbReference>
<dbReference type="PANTHER" id="PTHR43135">
    <property type="entry name" value="ALPHA-D-RIBOSE 1-METHYLPHOSPHONATE 5-TRIPHOSPHATE DIPHOSPHATASE"/>
    <property type="match status" value="1"/>
</dbReference>
<dbReference type="EMBL" id="FNTI01000001">
    <property type="protein sequence ID" value="SED94086.1"/>
    <property type="molecule type" value="Genomic_DNA"/>
</dbReference>
<dbReference type="Gene3D" id="3.20.20.140">
    <property type="entry name" value="Metal-dependent hydrolases"/>
    <property type="match status" value="1"/>
</dbReference>
<dbReference type="GO" id="GO:0016810">
    <property type="term" value="F:hydrolase activity, acting on carbon-nitrogen (but not peptide) bonds"/>
    <property type="evidence" value="ECO:0007669"/>
    <property type="project" value="InterPro"/>
</dbReference>
<dbReference type="Pfam" id="PF01979">
    <property type="entry name" value="Amidohydro_1"/>
    <property type="match status" value="1"/>
</dbReference>
<dbReference type="CDD" id="cd01292">
    <property type="entry name" value="metallo-dependent_hydrolases"/>
    <property type="match status" value="1"/>
</dbReference>
<dbReference type="Gene3D" id="2.30.40.10">
    <property type="entry name" value="Urease, subunit C, domain 1"/>
    <property type="match status" value="1"/>
</dbReference>
<dbReference type="OrthoDB" id="9765769at2"/>
<protein>
    <submittedName>
        <fullName evidence="2">Enamidase</fullName>
    </submittedName>
</protein>
<dbReference type="InterPro" id="IPR051781">
    <property type="entry name" value="Metallo-dep_Hydrolase"/>
</dbReference>
<evidence type="ECO:0000259" key="1">
    <source>
        <dbReference type="Pfam" id="PF01979"/>
    </source>
</evidence>
<proteinExistence type="predicted"/>
<dbReference type="Proteomes" id="UP000183208">
    <property type="component" value="Unassembled WGS sequence"/>
</dbReference>
<dbReference type="RefSeq" id="WP_074831819.1">
    <property type="nucleotide sequence ID" value="NZ_FNTI01000001.1"/>
</dbReference>
<dbReference type="InterPro" id="IPR032466">
    <property type="entry name" value="Metal_Hydrolase"/>
</dbReference>
<dbReference type="PANTHER" id="PTHR43135:SF3">
    <property type="entry name" value="ALPHA-D-RIBOSE 1-METHYLPHOSPHONATE 5-TRIPHOSPHATE DIPHOSPHATASE"/>
    <property type="match status" value="1"/>
</dbReference>
<dbReference type="FunFam" id="3.20.20.140:FF:000085">
    <property type="entry name" value="Enamidase"/>
    <property type="match status" value="1"/>
</dbReference>
<evidence type="ECO:0000313" key="2">
    <source>
        <dbReference type="EMBL" id="SED94086.1"/>
    </source>
</evidence>
<dbReference type="SUPFAM" id="SSF51338">
    <property type="entry name" value="Composite domain of metallo-dependent hydrolases"/>
    <property type="match status" value="1"/>
</dbReference>
<accession>A0A1H5ESK6</accession>
<name>A0A1H5ESK6_9BRAD</name>
<sequence>MAHDAPSATGPSKLVIRNIGLLLSGALEKPILDADTIVAENGKITAIGRLKDVDTEGATTVVNANGTTVAPGLIDSHVHPVAGDWTPRQNQTNWIDSYLHGGVTTMISAGEVHMPGRPRDVVGLKAMAIFAQRSFWTLRPGGVKVHAGAPVIECEMVEDDFKELAAAGVKLLGEVGLGGVKDGPTARKMVGWARKYGIQSTIHTGGPSIPGSGLIDKDVVLEADTDVVGHINGGHTALPDDQIRCICEGCKRGLELVHNGNERSALFTLRIAREMGDLHRVILGTDAPAGSGVQPLGILRMVSLLSSLGELPAEIAFCLATGNTARMRELDCGIIEVGRSADFVIMDMAQHSPGRNILHSVQLGDLPGIGMTIIDGIVRTQRSRNTPPAGRVPEIVSGH</sequence>